<dbReference type="eggNOG" id="ENOG5032FI9">
    <property type="taxonomic scope" value="Bacteria"/>
</dbReference>
<name>K2NQI0_9HYPH</name>
<evidence type="ECO:0000313" key="1">
    <source>
        <dbReference type="EMBL" id="EKF41605.1"/>
    </source>
</evidence>
<dbReference type="PROSITE" id="PS51257">
    <property type="entry name" value="PROKAR_LIPOPROTEIN"/>
    <property type="match status" value="1"/>
</dbReference>
<proteinExistence type="predicted"/>
<protein>
    <recommendedName>
        <fullName evidence="3">Alkaline proteinase inhibitor/ Outer membrane lipoprotein Omp19 domain-containing protein</fullName>
    </recommendedName>
</protein>
<dbReference type="RefSeq" id="WP_009451259.1">
    <property type="nucleotide sequence ID" value="NZ_AMSI01000010.1"/>
</dbReference>
<reference evidence="1 2" key="1">
    <citation type="journal article" date="2012" name="J. Bacteriol.">
        <title>Genome Sequence of Nitratireductor indicus Type Strain C115.</title>
        <authorList>
            <person name="Lai Q."/>
            <person name="Li G."/>
            <person name="Yu Z."/>
            <person name="Shao Z."/>
        </authorList>
    </citation>
    <scope>NUCLEOTIDE SEQUENCE [LARGE SCALE GENOMIC DNA]</scope>
    <source>
        <strain evidence="1 2">C115</strain>
    </source>
</reference>
<dbReference type="EMBL" id="AMSI01000010">
    <property type="protein sequence ID" value="EKF41605.1"/>
    <property type="molecule type" value="Genomic_DNA"/>
</dbReference>
<sequence length="228" mass="23242">MKLRAIAPVAAAIFVAACQTTDSGSKLAESEAAVEAPPAASAPVATAFAPTATASPAQCAMRIAGPPPKPNKGSDFAANMGKNLARNVGRNVLANAIGGGRFGGSVAAQVVRTEQDLHGTWSFTDGSPQCGCEARVATGAGVVPVGFFRNSGYKLKDAKSGSIRPAGCSNPLLSQMASFALGYSFTGYDAELVIQTADGRGVGKLKRDGVDYFSGTLADGSPVVMWRR</sequence>
<evidence type="ECO:0000313" key="2">
    <source>
        <dbReference type="Proteomes" id="UP000007374"/>
    </source>
</evidence>
<keyword evidence="2" id="KW-1185">Reference proteome</keyword>
<dbReference type="AlphaFoldDB" id="K2NQI0"/>
<comment type="caution">
    <text evidence="1">The sequence shown here is derived from an EMBL/GenBank/DDBJ whole genome shotgun (WGS) entry which is preliminary data.</text>
</comment>
<accession>K2NQI0</accession>
<dbReference type="PATRIC" id="fig|1231190.3.peg.3189"/>
<gene>
    <name evidence="1" type="ORF">NA8A_15391</name>
</gene>
<dbReference type="Proteomes" id="UP000007374">
    <property type="component" value="Unassembled WGS sequence"/>
</dbReference>
<dbReference type="OrthoDB" id="8114500at2"/>
<evidence type="ECO:0008006" key="3">
    <source>
        <dbReference type="Google" id="ProtNLM"/>
    </source>
</evidence>
<organism evidence="1 2">
    <name type="scientific">Nitratireductor indicus C115</name>
    <dbReference type="NCBI Taxonomy" id="1231190"/>
    <lineage>
        <taxon>Bacteria</taxon>
        <taxon>Pseudomonadati</taxon>
        <taxon>Pseudomonadota</taxon>
        <taxon>Alphaproteobacteria</taxon>
        <taxon>Hyphomicrobiales</taxon>
        <taxon>Phyllobacteriaceae</taxon>
        <taxon>Nitratireductor</taxon>
    </lineage>
</organism>